<organism evidence="2 3">
    <name type="scientific">Cetraspora pellucida</name>
    <dbReference type="NCBI Taxonomy" id="1433469"/>
    <lineage>
        <taxon>Eukaryota</taxon>
        <taxon>Fungi</taxon>
        <taxon>Fungi incertae sedis</taxon>
        <taxon>Mucoromycota</taxon>
        <taxon>Glomeromycotina</taxon>
        <taxon>Glomeromycetes</taxon>
        <taxon>Diversisporales</taxon>
        <taxon>Gigasporaceae</taxon>
        <taxon>Cetraspora</taxon>
    </lineage>
</organism>
<sequence length="122" mass="14348">MNRKKKLLATCQKYCSKQKRSSEKIQIKETSLKNESANDYKDISEFVHDSLISLEGSNNNYESDTLEFYMNFDVHLENKESTKYKELGCQIVSYIEKEDKLSKLKTKNPDINKQRDKPTQLQ</sequence>
<dbReference type="AlphaFoldDB" id="A0A9N9NPP0"/>
<comment type="caution">
    <text evidence="2">The sequence shown here is derived from an EMBL/GenBank/DDBJ whole genome shotgun (WGS) entry which is preliminary data.</text>
</comment>
<evidence type="ECO:0000313" key="2">
    <source>
        <dbReference type="EMBL" id="CAG8750117.1"/>
    </source>
</evidence>
<dbReference type="Proteomes" id="UP000789759">
    <property type="component" value="Unassembled WGS sequence"/>
</dbReference>
<evidence type="ECO:0000313" key="3">
    <source>
        <dbReference type="Proteomes" id="UP000789759"/>
    </source>
</evidence>
<protein>
    <submittedName>
        <fullName evidence="2">19576_t:CDS:1</fullName>
    </submittedName>
</protein>
<reference evidence="2" key="1">
    <citation type="submission" date="2021-06" db="EMBL/GenBank/DDBJ databases">
        <authorList>
            <person name="Kallberg Y."/>
            <person name="Tangrot J."/>
            <person name="Rosling A."/>
        </authorList>
    </citation>
    <scope>NUCLEOTIDE SEQUENCE</scope>
    <source>
        <strain evidence="2">FL966</strain>
    </source>
</reference>
<name>A0A9N9NPP0_9GLOM</name>
<gene>
    <name evidence="2" type="ORF">CPELLU_LOCUS14654</name>
</gene>
<feature type="region of interest" description="Disordered" evidence="1">
    <location>
        <begin position="103"/>
        <end position="122"/>
    </location>
</feature>
<proteinExistence type="predicted"/>
<keyword evidence="3" id="KW-1185">Reference proteome</keyword>
<evidence type="ECO:0000256" key="1">
    <source>
        <dbReference type="SAM" id="MobiDB-lite"/>
    </source>
</evidence>
<dbReference type="EMBL" id="CAJVQA010017701">
    <property type="protein sequence ID" value="CAG8750117.1"/>
    <property type="molecule type" value="Genomic_DNA"/>
</dbReference>
<accession>A0A9N9NPP0</accession>